<feature type="site" description="Important for catalytic activity, responsible for pKa modulation of the active site Glu and correct orientation of both the proton donor and substrate" evidence="7">
    <location>
        <position position="135"/>
    </location>
</feature>
<keyword evidence="11" id="KW-1185">Reference proteome</keyword>
<name>A0A3N4PLJ7_9BACT</name>
<feature type="active site" description="Proton donor" evidence="6">
    <location>
        <position position="197"/>
    </location>
</feature>
<organism evidence="10 11">
    <name type="scientific">Chitinophaga lutea</name>
    <dbReference type="NCBI Taxonomy" id="2488634"/>
    <lineage>
        <taxon>Bacteria</taxon>
        <taxon>Pseudomonadati</taxon>
        <taxon>Bacteroidota</taxon>
        <taxon>Chitinophagia</taxon>
        <taxon>Chitinophagales</taxon>
        <taxon>Chitinophagaceae</taxon>
        <taxon>Chitinophaga</taxon>
    </lineage>
</organism>
<dbReference type="OrthoDB" id="9801455at2"/>
<dbReference type="InterPro" id="IPR023296">
    <property type="entry name" value="Glyco_hydro_beta-prop_sf"/>
</dbReference>
<evidence type="ECO:0000256" key="1">
    <source>
        <dbReference type="ARBA" id="ARBA00009865"/>
    </source>
</evidence>
<reference evidence="10 11" key="1">
    <citation type="submission" date="2018-11" db="EMBL/GenBank/DDBJ databases">
        <title>Chitinophaga lutea sp.nov., isolate from arsenic contaminated soil.</title>
        <authorList>
            <person name="Zong Y."/>
        </authorList>
    </citation>
    <scope>NUCLEOTIDE SEQUENCE [LARGE SCALE GENOMIC DNA]</scope>
    <source>
        <strain evidence="10 11">ZY74</strain>
    </source>
</reference>
<evidence type="ECO:0000256" key="8">
    <source>
        <dbReference type="RuleBase" id="RU361187"/>
    </source>
</evidence>
<sequence length="310" mass="34462">MKHIFLSLLCICTMLAKAQDSGAVHLADPAIFLHNGMYYLYGTVEGRAGEGFQVYTSTGLAQWTLSAKNGGYALKKGDAFGTAGFWAPQVFQYRDSFYMAYVANESIAVAVATDPLGPFTQRVKEPLAAPVRQIDPFVFMDEGKIYLYHVRLTGGNKIFVAEMTDDLAAIRPETLRESIIATDQWENTANTKWPVTEGPSVFKHNGLYYLVYTANDFRHPDYAVGYATSKSPLGPWEKYSGNPVLHKNMISQHGTGHGDFFRDNNGGLQYVFHTHYSLTKVGPRRTAILKASLNGNRLVMDAGSFQFLKQ</sequence>
<evidence type="ECO:0000256" key="3">
    <source>
        <dbReference type="ARBA" id="ARBA00022801"/>
    </source>
</evidence>
<dbReference type="PANTHER" id="PTHR43772:SF2">
    <property type="entry name" value="PUTATIVE (AFU_ORTHOLOGUE AFUA_2G04480)-RELATED"/>
    <property type="match status" value="1"/>
</dbReference>
<dbReference type="AlphaFoldDB" id="A0A3N4PLJ7"/>
<evidence type="ECO:0000256" key="5">
    <source>
        <dbReference type="ARBA" id="ARBA00023295"/>
    </source>
</evidence>
<dbReference type="Gene3D" id="2.115.10.20">
    <property type="entry name" value="Glycosyl hydrolase domain, family 43"/>
    <property type="match status" value="1"/>
</dbReference>
<evidence type="ECO:0000313" key="10">
    <source>
        <dbReference type="EMBL" id="RPE05751.1"/>
    </source>
</evidence>
<dbReference type="PANTHER" id="PTHR43772">
    <property type="entry name" value="ENDO-1,4-BETA-XYLANASE"/>
    <property type="match status" value="1"/>
</dbReference>
<dbReference type="RefSeq" id="WP_123849404.1">
    <property type="nucleotide sequence ID" value="NZ_RPDH01000003.1"/>
</dbReference>
<keyword evidence="2" id="KW-0624">Polysaccharide degradation</keyword>
<evidence type="ECO:0000256" key="6">
    <source>
        <dbReference type="PIRSR" id="PIRSR606710-1"/>
    </source>
</evidence>
<feature type="active site" description="Proton acceptor" evidence="6">
    <location>
        <position position="28"/>
    </location>
</feature>
<dbReference type="Proteomes" id="UP000278351">
    <property type="component" value="Unassembled WGS sequence"/>
</dbReference>
<protein>
    <submittedName>
        <fullName evidence="10">Beta-xylosidase</fullName>
    </submittedName>
</protein>
<keyword evidence="5 8" id="KW-0326">Glycosidase</keyword>
<evidence type="ECO:0000313" key="11">
    <source>
        <dbReference type="Proteomes" id="UP000278351"/>
    </source>
</evidence>
<keyword evidence="3 8" id="KW-0378">Hydrolase</keyword>
<keyword evidence="2" id="KW-0858">Xylan degradation</keyword>
<evidence type="ECO:0000256" key="7">
    <source>
        <dbReference type="PIRSR" id="PIRSR606710-2"/>
    </source>
</evidence>
<dbReference type="CDD" id="cd08991">
    <property type="entry name" value="GH43_HoAraf43-like"/>
    <property type="match status" value="1"/>
</dbReference>
<dbReference type="InterPro" id="IPR006710">
    <property type="entry name" value="Glyco_hydro_43"/>
</dbReference>
<proteinExistence type="inferred from homology"/>
<dbReference type="InterPro" id="IPR052176">
    <property type="entry name" value="Glycosyl_Hydrlase_43_Enz"/>
</dbReference>
<feature type="signal peptide" evidence="9">
    <location>
        <begin position="1"/>
        <end position="18"/>
    </location>
</feature>
<evidence type="ECO:0000256" key="2">
    <source>
        <dbReference type="ARBA" id="ARBA00022651"/>
    </source>
</evidence>
<gene>
    <name evidence="10" type="ORF">EGT74_25650</name>
</gene>
<evidence type="ECO:0000256" key="4">
    <source>
        <dbReference type="ARBA" id="ARBA00023277"/>
    </source>
</evidence>
<dbReference type="SUPFAM" id="SSF75005">
    <property type="entry name" value="Arabinanase/levansucrase/invertase"/>
    <property type="match status" value="1"/>
</dbReference>
<dbReference type="Pfam" id="PF04616">
    <property type="entry name" value="Glyco_hydro_43"/>
    <property type="match status" value="1"/>
</dbReference>
<dbReference type="GO" id="GO:0045493">
    <property type="term" value="P:xylan catabolic process"/>
    <property type="evidence" value="ECO:0007669"/>
    <property type="project" value="UniProtKB-KW"/>
</dbReference>
<keyword evidence="4" id="KW-0119">Carbohydrate metabolism</keyword>
<dbReference type="EMBL" id="RPDH01000003">
    <property type="protein sequence ID" value="RPE05751.1"/>
    <property type="molecule type" value="Genomic_DNA"/>
</dbReference>
<evidence type="ECO:0000256" key="9">
    <source>
        <dbReference type="SAM" id="SignalP"/>
    </source>
</evidence>
<feature type="chain" id="PRO_5018273080" evidence="9">
    <location>
        <begin position="19"/>
        <end position="310"/>
    </location>
</feature>
<dbReference type="GO" id="GO:0004553">
    <property type="term" value="F:hydrolase activity, hydrolyzing O-glycosyl compounds"/>
    <property type="evidence" value="ECO:0007669"/>
    <property type="project" value="InterPro"/>
</dbReference>
<keyword evidence="9" id="KW-0732">Signal</keyword>
<comment type="similarity">
    <text evidence="1 8">Belongs to the glycosyl hydrolase 43 family.</text>
</comment>
<comment type="caution">
    <text evidence="10">The sequence shown here is derived from an EMBL/GenBank/DDBJ whole genome shotgun (WGS) entry which is preliminary data.</text>
</comment>
<accession>A0A3N4PLJ7</accession>